<evidence type="ECO:0000256" key="2">
    <source>
        <dbReference type="ARBA" id="ARBA00010671"/>
    </source>
</evidence>
<dbReference type="InterPro" id="IPR015424">
    <property type="entry name" value="PyrdxlP-dep_Trfase"/>
</dbReference>
<reference evidence="7" key="3">
    <citation type="submission" date="2020-02" db="EMBL/GenBank/DDBJ databases">
        <authorList>
            <person name="Sarangi A.N."/>
            <person name="Ghosh S."/>
            <person name="Mukherjee M."/>
            <person name="Tripathy S."/>
        </authorList>
    </citation>
    <scope>NUCLEOTIDE SEQUENCE</scope>
    <source>
        <strain evidence="7">BDU141951</strain>
    </source>
</reference>
<dbReference type="InterPro" id="IPR036633">
    <property type="entry name" value="Prn/Lys/Arg_de-COase_C_sf"/>
</dbReference>
<dbReference type="SUPFAM" id="SSF53383">
    <property type="entry name" value="PLP-dependent transferases"/>
    <property type="match status" value="1"/>
</dbReference>
<comment type="cofactor">
    <cofactor evidence="1">
        <name>pyridoxal 5'-phosphate</name>
        <dbReference type="ChEBI" id="CHEBI:597326"/>
    </cofactor>
</comment>
<keyword evidence="3" id="KW-0210">Decarboxylase</keyword>
<sequence>MYPQTATPLLTALTTAAQRDHAAFYAPGHKRGQGASPALQALVGRGLQADLPELPELDNLFAPTGAIAAAQELAAQAFGAEATYFLANGSTCGLEAALLAVSEPGSQVLIPRNAHQSVFAGLVLAGAAPIYLAPLHDDRWDLAFGVTVAQIEQAFQAYPDIQTVVVVSPSYHGVCVDIAAIARCVHQHNAVLIVDEAHGAHLGWHPDLPQGAIAAGADIVVQSTHKTLGAMTQASMLHVQGQRVNRDRLRQALQLTQSTSPNYLLLASLDAARQQLAMEGTDLLGQTLAIAQQIRSDLQPLTTVTVLSPAHLPAETYDFRLDPTRLVVDVSGLGLTGFAADEFLHEQQHVTAELPTLRQLAFILSLGNRPEDGDRLAAAFAALVRQAEHLRGQDGISVPALPDFASPSQLSQPPLTPREAFFARAIAVPLEQAAGQIAADALCPYPPGIPLVLAGERMTAAAIATLQQIHQAGGVITGNPDDTWQTVRVIHSGSAHYSG</sequence>
<dbReference type="PANTHER" id="PTHR43277">
    <property type="entry name" value="ARGININE DECARBOXYLASE"/>
    <property type="match status" value="1"/>
</dbReference>
<evidence type="ECO:0000256" key="1">
    <source>
        <dbReference type="ARBA" id="ARBA00001933"/>
    </source>
</evidence>
<dbReference type="InterPro" id="IPR000310">
    <property type="entry name" value="Orn/Lys/Arg_deCO2ase_major_dom"/>
</dbReference>
<feature type="domain" description="Orn/Lys/Arg decarboxylases family 1 pyridoxal-P attachment site" evidence="6">
    <location>
        <begin position="221"/>
        <end position="235"/>
    </location>
</feature>
<dbReference type="GO" id="GO:0008483">
    <property type="term" value="F:transaminase activity"/>
    <property type="evidence" value="ECO:0007669"/>
    <property type="project" value="UniProtKB-KW"/>
</dbReference>
<dbReference type="Gene3D" id="3.90.100.10">
    <property type="entry name" value="Orn/Lys/Arg decarboxylase, C-terminal domain"/>
    <property type="match status" value="1"/>
</dbReference>
<comment type="similarity">
    <text evidence="2">Belongs to the Orn/Lys/Arg decarboxylase class-I family.</text>
</comment>
<keyword evidence="5" id="KW-0456">Lyase</keyword>
<keyword evidence="7" id="KW-0032">Aminotransferase</keyword>
<dbReference type="EMBL" id="JTHE02000003">
    <property type="protein sequence ID" value="NEV68124.1"/>
    <property type="molecule type" value="Genomic_DNA"/>
</dbReference>
<accession>A0A0C1Y460</accession>
<evidence type="ECO:0000256" key="5">
    <source>
        <dbReference type="ARBA" id="ARBA00023239"/>
    </source>
</evidence>
<evidence type="ECO:0000256" key="3">
    <source>
        <dbReference type="ARBA" id="ARBA00022793"/>
    </source>
</evidence>
<name>A0A0C1Y460_9CYAN</name>
<reference evidence="7" key="1">
    <citation type="submission" date="2014-11" db="EMBL/GenBank/DDBJ databases">
        <authorList>
            <person name="Malar M.C."/>
            <person name="Sen D."/>
            <person name="Tripathy S."/>
        </authorList>
    </citation>
    <scope>NUCLEOTIDE SEQUENCE</scope>
    <source>
        <strain evidence="7">BDU141951</strain>
    </source>
</reference>
<keyword evidence="7" id="KW-0808">Transferase</keyword>
<evidence type="ECO:0000313" key="7">
    <source>
        <dbReference type="EMBL" id="NEV68124.1"/>
    </source>
</evidence>
<dbReference type="InterPro" id="IPR015421">
    <property type="entry name" value="PyrdxlP-dep_Trfase_major"/>
</dbReference>
<dbReference type="Pfam" id="PF01276">
    <property type="entry name" value="OKR_DC_1"/>
    <property type="match status" value="1"/>
</dbReference>
<reference evidence="7" key="2">
    <citation type="journal article" date="2015" name="Genome Announc.">
        <title>Draft Genome Sequence of Filamentous Marine Cyanobacterium Lyngbya confervoides Strain BDU141951.</title>
        <authorList>
            <person name="Chandrababunaidu M.M."/>
            <person name="Sen D."/>
            <person name="Tripathy S."/>
        </authorList>
    </citation>
    <scope>NUCLEOTIDE SEQUENCE</scope>
    <source>
        <strain evidence="7">BDU141951</strain>
    </source>
</reference>
<protein>
    <submittedName>
        <fullName evidence="7">Aminotransferase class I/II-fold pyridoxal phosphate-dependent enzyme</fullName>
    </submittedName>
</protein>
<dbReference type="InterPro" id="IPR008286">
    <property type="entry name" value="Prn/Lys/Arg_de-COase_C"/>
</dbReference>
<organism evidence="7">
    <name type="scientific">Lyngbya confervoides BDU141951</name>
    <dbReference type="NCBI Taxonomy" id="1574623"/>
    <lineage>
        <taxon>Bacteria</taxon>
        <taxon>Bacillati</taxon>
        <taxon>Cyanobacteriota</taxon>
        <taxon>Cyanophyceae</taxon>
        <taxon>Oscillatoriophycideae</taxon>
        <taxon>Oscillatoriales</taxon>
        <taxon>Microcoleaceae</taxon>
        <taxon>Lyngbya</taxon>
    </lineage>
</organism>
<evidence type="ECO:0000259" key="6">
    <source>
        <dbReference type="PROSITE" id="PS00703"/>
    </source>
</evidence>
<evidence type="ECO:0000256" key="4">
    <source>
        <dbReference type="ARBA" id="ARBA00022898"/>
    </source>
</evidence>
<dbReference type="Pfam" id="PF03711">
    <property type="entry name" value="OKR_DC_1_C"/>
    <property type="match status" value="1"/>
</dbReference>
<gene>
    <name evidence="7" type="ORF">QQ91_013485</name>
</gene>
<keyword evidence="4" id="KW-0663">Pyridoxal phosphate</keyword>
<dbReference type="AlphaFoldDB" id="A0A0C1Y460"/>
<dbReference type="SUPFAM" id="SSF55904">
    <property type="entry name" value="Ornithine decarboxylase C-terminal domain"/>
    <property type="match status" value="1"/>
</dbReference>
<proteinExistence type="inferred from homology"/>
<dbReference type="PANTHER" id="PTHR43277:SF4">
    <property type="entry name" value="ARGININE DECARBOXYLASE"/>
    <property type="match status" value="1"/>
</dbReference>
<dbReference type="PROSITE" id="PS00703">
    <property type="entry name" value="OKR_DC_1"/>
    <property type="match status" value="1"/>
</dbReference>
<comment type="caution">
    <text evidence="7">The sequence shown here is derived from an EMBL/GenBank/DDBJ whole genome shotgun (WGS) entry which is preliminary data.</text>
</comment>
<dbReference type="Gene3D" id="3.40.640.10">
    <property type="entry name" value="Type I PLP-dependent aspartate aminotransferase-like (Major domain)"/>
    <property type="match status" value="1"/>
</dbReference>
<dbReference type="InterPro" id="IPR052357">
    <property type="entry name" value="Orn_Lys_Arg_decarboxylase-I"/>
</dbReference>
<dbReference type="GO" id="GO:0016831">
    <property type="term" value="F:carboxy-lyase activity"/>
    <property type="evidence" value="ECO:0007669"/>
    <property type="project" value="UniProtKB-KW"/>
</dbReference>